<sequence length="262" mass="29399">MMKKMVMIMMFFQLTIIAYAEEWVMYQAQEAVVGIDVEILYANVEIIWSKQEQITVTLLGENSRTFPLTTEYRKNSSVLVIGESVALGKRISDFWNHKDVAKEKKLLPITVQIQIPKKMQIPLRIKVLMGDIRVLGGGMTIKQSMTLETLNGNIHVDDLQAISLTAKSSKGNLHLAKIYAQFMQLSSVYGNITVLWQKKRGALFLRASQLAGKAMINQQSVSLPLQLEAIGVIGTTRNSLFFDSALPELEVQSGYGFIQIDI</sequence>
<name>A0A968KR86_9SPIO</name>
<comment type="caution">
    <text evidence="2">The sequence shown here is derived from an EMBL/GenBank/DDBJ whole genome shotgun (WGS) entry which is preliminary data.</text>
</comment>
<accession>A0A968KR86</accession>
<organism evidence="2 3">
    <name type="scientific">Entomospira entomophila</name>
    <dbReference type="NCBI Taxonomy" id="2719988"/>
    <lineage>
        <taxon>Bacteria</taxon>
        <taxon>Pseudomonadati</taxon>
        <taxon>Spirochaetota</taxon>
        <taxon>Spirochaetia</taxon>
        <taxon>Spirochaetales</taxon>
        <taxon>Spirochaetaceae</taxon>
        <taxon>Entomospira</taxon>
    </lineage>
</organism>
<protein>
    <submittedName>
        <fullName evidence="2">DUF4097 domain-containing protein</fullName>
    </submittedName>
</protein>
<dbReference type="EMBL" id="JAATLJ010000001">
    <property type="protein sequence ID" value="NIZ40468.1"/>
    <property type="molecule type" value="Genomic_DNA"/>
</dbReference>
<keyword evidence="3" id="KW-1185">Reference proteome</keyword>
<evidence type="ECO:0000313" key="2">
    <source>
        <dbReference type="EMBL" id="NIZ40468.1"/>
    </source>
</evidence>
<evidence type="ECO:0000259" key="1">
    <source>
        <dbReference type="Pfam" id="PF13349"/>
    </source>
</evidence>
<reference evidence="2 3" key="1">
    <citation type="submission" date="2020-03" db="EMBL/GenBank/DDBJ databases">
        <title>Spirochaetal bacteria isolated from arthropods constitute a novel genus Entomospira genus novum within the order Spirochaetales.</title>
        <authorList>
            <person name="Grana-Miraglia L."/>
            <person name="Sikutova S."/>
            <person name="Fingerle V."/>
            <person name="Sing A."/>
            <person name="Castillo-Ramirez S."/>
            <person name="Margos G."/>
            <person name="Rudolf I."/>
        </authorList>
    </citation>
    <scope>NUCLEOTIDE SEQUENCE [LARGE SCALE GENOMIC DNA]</scope>
    <source>
        <strain evidence="2 3">BR193</strain>
    </source>
</reference>
<dbReference type="RefSeq" id="WP_167700065.1">
    <property type="nucleotide sequence ID" value="NZ_CP118174.1"/>
</dbReference>
<proteinExistence type="predicted"/>
<dbReference type="InterPro" id="IPR025164">
    <property type="entry name" value="Toastrack_DUF4097"/>
</dbReference>
<dbReference type="Pfam" id="PF13349">
    <property type="entry name" value="DUF4097"/>
    <property type="match status" value="1"/>
</dbReference>
<dbReference type="AlphaFoldDB" id="A0A968KR86"/>
<evidence type="ECO:0000313" key="3">
    <source>
        <dbReference type="Proteomes" id="UP000711995"/>
    </source>
</evidence>
<feature type="domain" description="DUF4097" evidence="1">
    <location>
        <begin position="35"/>
        <end position="193"/>
    </location>
</feature>
<gene>
    <name evidence="2" type="ORF">HCT14_02920</name>
</gene>
<dbReference type="Proteomes" id="UP000711995">
    <property type="component" value="Unassembled WGS sequence"/>
</dbReference>